<evidence type="ECO:0000313" key="2">
    <source>
        <dbReference type="Proteomes" id="UP000002774"/>
    </source>
</evidence>
<protein>
    <submittedName>
        <fullName evidence="1">Uncharacterized protein</fullName>
    </submittedName>
</protein>
<evidence type="ECO:0000313" key="1">
    <source>
        <dbReference type="EMBL" id="EHQ29229.1"/>
    </source>
</evidence>
<sequence>MDYQPWTIDYGPWTKTPFLNPDSFFLPLLLLNFVSTKQKIS</sequence>
<dbReference type="HOGENOM" id="CLU_3272960_0_0_10"/>
<dbReference type="AlphaFoldDB" id="H1Y104"/>
<dbReference type="Proteomes" id="UP000002774">
    <property type="component" value="Chromosome"/>
</dbReference>
<dbReference type="EMBL" id="CM001403">
    <property type="protein sequence ID" value="EHQ29229.1"/>
    <property type="molecule type" value="Genomic_DNA"/>
</dbReference>
<reference evidence="1" key="1">
    <citation type="submission" date="2011-09" db="EMBL/GenBank/DDBJ databases">
        <title>The permanent draft genome of Mucilaginibacter paludis DSM 18603.</title>
        <authorList>
            <consortium name="US DOE Joint Genome Institute (JGI-PGF)"/>
            <person name="Lucas S."/>
            <person name="Han J."/>
            <person name="Lapidus A."/>
            <person name="Bruce D."/>
            <person name="Goodwin L."/>
            <person name="Pitluck S."/>
            <person name="Peters L."/>
            <person name="Kyrpides N."/>
            <person name="Mavromatis K."/>
            <person name="Ivanova N."/>
            <person name="Mikhailova N."/>
            <person name="Held B."/>
            <person name="Detter J.C."/>
            <person name="Tapia R."/>
            <person name="Han C."/>
            <person name="Land M."/>
            <person name="Hauser L."/>
            <person name="Markowitz V."/>
            <person name="Cheng J.-F."/>
            <person name="Hugenholtz P."/>
            <person name="Woyke T."/>
            <person name="Wu D."/>
            <person name="Tindall B."/>
            <person name="Brambilla E."/>
            <person name="Klenk H.-P."/>
            <person name="Eisen J.A."/>
        </authorList>
    </citation>
    <scope>NUCLEOTIDE SEQUENCE [LARGE SCALE GENOMIC DNA]</scope>
    <source>
        <strain evidence="1">DSM 18603</strain>
    </source>
</reference>
<organism evidence="1 2">
    <name type="scientific">Mucilaginibacter paludis DSM 18603</name>
    <dbReference type="NCBI Taxonomy" id="714943"/>
    <lineage>
        <taxon>Bacteria</taxon>
        <taxon>Pseudomonadati</taxon>
        <taxon>Bacteroidota</taxon>
        <taxon>Sphingobacteriia</taxon>
        <taxon>Sphingobacteriales</taxon>
        <taxon>Sphingobacteriaceae</taxon>
        <taxon>Mucilaginibacter</taxon>
    </lineage>
</organism>
<accession>H1Y104</accession>
<name>H1Y104_9SPHI</name>
<keyword evidence="2" id="KW-1185">Reference proteome</keyword>
<dbReference type="STRING" id="714943.Mucpa_5154"/>
<gene>
    <name evidence="1" type="ORF">Mucpa_5154</name>
</gene>
<proteinExistence type="predicted"/>